<proteinExistence type="predicted"/>
<feature type="region of interest" description="Disordered" evidence="1">
    <location>
        <begin position="143"/>
        <end position="164"/>
    </location>
</feature>
<evidence type="ECO:0000313" key="2">
    <source>
        <dbReference type="EMBL" id="KAK5085764.1"/>
    </source>
</evidence>
<name>A0AAN7T1H1_9EURO</name>
<evidence type="ECO:0000256" key="1">
    <source>
        <dbReference type="SAM" id="MobiDB-lite"/>
    </source>
</evidence>
<keyword evidence="3" id="KW-1185">Reference proteome</keyword>
<comment type="caution">
    <text evidence="2">The sequence shown here is derived from an EMBL/GenBank/DDBJ whole genome shotgun (WGS) entry which is preliminary data.</text>
</comment>
<evidence type="ECO:0000313" key="3">
    <source>
        <dbReference type="Proteomes" id="UP001309876"/>
    </source>
</evidence>
<dbReference type="Proteomes" id="UP001309876">
    <property type="component" value="Unassembled WGS sequence"/>
</dbReference>
<protein>
    <submittedName>
        <fullName evidence="2">Uncharacterized protein</fullName>
    </submittedName>
</protein>
<dbReference type="EMBL" id="JAVRRJ010000004">
    <property type="protein sequence ID" value="KAK5085764.1"/>
    <property type="molecule type" value="Genomic_DNA"/>
</dbReference>
<organism evidence="2 3">
    <name type="scientific">Lithohypha guttulata</name>
    <dbReference type="NCBI Taxonomy" id="1690604"/>
    <lineage>
        <taxon>Eukaryota</taxon>
        <taxon>Fungi</taxon>
        <taxon>Dikarya</taxon>
        <taxon>Ascomycota</taxon>
        <taxon>Pezizomycotina</taxon>
        <taxon>Eurotiomycetes</taxon>
        <taxon>Chaetothyriomycetidae</taxon>
        <taxon>Chaetothyriales</taxon>
        <taxon>Trichomeriaceae</taxon>
        <taxon>Lithohypha</taxon>
    </lineage>
</organism>
<accession>A0AAN7T1H1</accession>
<sequence>MSTDLHHYPPDYPARTNTFFWHSGSTFYPQAEETILRMSSPKQDEQPSVIMPTPVQDQPFVIDDDENDGDDYVPSDRDDEGPAIDEPSNLLHDITQKPAPKQKRTAKDKDSTSGKPQKKQRAKKIPTLLSIGEQRLPWERLRQAEESGRALSPSPQSHPPFHGSRAVPVVNPTTQKAKDKVAALSAALRARADNYTVLLEKGSAVIGKESQAWLETEVANEVAQLARVFEPTMNALVQVSGKVPADTGSGPSIQIVADDIGRLFANLEDWEAIEGRKLLLKKKLMAQSLQGMIEDKVKPV</sequence>
<feature type="region of interest" description="Disordered" evidence="1">
    <location>
        <begin position="38"/>
        <end position="129"/>
    </location>
</feature>
<reference evidence="2 3" key="1">
    <citation type="submission" date="2023-08" db="EMBL/GenBank/DDBJ databases">
        <title>Black Yeasts Isolated from many extreme environments.</title>
        <authorList>
            <person name="Coleine C."/>
            <person name="Stajich J.E."/>
            <person name="Selbmann L."/>
        </authorList>
    </citation>
    <scope>NUCLEOTIDE SEQUENCE [LARGE SCALE GENOMIC DNA]</scope>
    <source>
        <strain evidence="2 3">CCFEE 5910</strain>
    </source>
</reference>
<dbReference type="AlphaFoldDB" id="A0AAN7T1H1"/>
<gene>
    <name evidence="2" type="ORF">LTR05_005052</name>
</gene>
<feature type="compositionally biased region" description="Acidic residues" evidence="1">
    <location>
        <begin position="62"/>
        <end position="83"/>
    </location>
</feature>